<feature type="binding site" evidence="9">
    <location>
        <position position="241"/>
    </location>
    <ligand>
        <name>Ca(2+)</name>
        <dbReference type="ChEBI" id="CHEBI:29108"/>
        <label>1</label>
    </ligand>
</feature>
<dbReference type="InterPro" id="IPR006026">
    <property type="entry name" value="Peptidase_Metallo"/>
</dbReference>
<organism evidence="15 16">
    <name type="scientific">Potamilus streckersoni</name>
    <dbReference type="NCBI Taxonomy" id="2493646"/>
    <lineage>
        <taxon>Eukaryota</taxon>
        <taxon>Metazoa</taxon>
        <taxon>Spiralia</taxon>
        <taxon>Lophotrochozoa</taxon>
        <taxon>Mollusca</taxon>
        <taxon>Bivalvia</taxon>
        <taxon>Autobranchia</taxon>
        <taxon>Heteroconchia</taxon>
        <taxon>Palaeoheterodonta</taxon>
        <taxon>Unionida</taxon>
        <taxon>Unionoidea</taxon>
        <taxon>Unionidae</taxon>
        <taxon>Ambleminae</taxon>
        <taxon>Lampsilini</taxon>
        <taxon>Potamilus</taxon>
    </lineage>
</organism>
<dbReference type="Gene3D" id="3.40.390.10">
    <property type="entry name" value="Collagenase (Catalytic Domain)"/>
    <property type="match status" value="1"/>
</dbReference>
<dbReference type="InterPro" id="IPR036375">
    <property type="entry name" value="Hemopexin-like_dom_sf"/>
</dbReference>
<dbReference type="CDD" id="cd04278">
    <property type="entry name" value="ZnMc_MMP"/>
    <property type="match status" value="1"/>
</dbReference>
<dbReference type="PANTHER" id="PTHR10201:SF291">
    <property type="entry name" value="MATRIX METALLOPROTEINASE 1, ISOFORM C-RELATED"/>
    <property type="match status" value="1"/>
</dbReference>
<evidence type="ECO:0000256" key="4">
    <source>
        <dbReference type="ARBA" id="ARBA00022729"/>
    </source>
</evidence>
<dbReference type="PANTHER" id="PTHR10201">
    <property type="entry name" value="MATRIX METALLOPROTEINASE"/>
    <property type="match status" value="1"/>
</dbReference>
<dbReference type="GO" id="GO:0004222">
    <property type="term" value="F:metalloendopeptidase activity"/>
    <property type="evidence" value="ECO:0007669"/>
    <property type="project" value="InterPro"/>
</dbReference>
<comment type="cofactor">
    <cofactor evidence="9">
        <name>Ca(2+)</name>
        <dbReference type="ChEBI" id="CHEBI:29108"/>
    </cofactor>
    <text evidence="9">Can bind about 5 Ca(2+) ions per subunit.</text>
</comment>
<dbReference type="SMART" id="SM00235">
    <property type="entry name" value="ZnMc"/>
    <property type="match status" value="1"/>
</dbReference>
<dbReference type="GO" id="GO:0008270">
    <property type="term" value="F:zinc ion binding"/>
    <property type="evidence" value="ECO:0007669"/>
    <property type="project" value="InterPro"/>
</dbReference>
<reference evidence="15" key="1">
    <citation type="journal article" date="2021" name="Genome Biol. Evol.">
        <title>A High-Quality Reference Genome for a Parasitic Bivalve with Doubly Uniparental Inheritance (Bivalvia: Unionida).</title>
        <authorList>
            <person name="Smith C.H."/>
        </authorList>
    </citation>
    <scope>NUCLEOTIDE SEQUENCE</scope>
    <source>
        <strain evidence="15">CHS0354</strain>
    </source>
</reference>
<evidence type="ECO:0000256" key="12">
    <source>
        <dbReference type="PROSITE-ProRule" id="PRU01011"/>
    </source>
</evidence>
<feature type="domain" description="Peptidase metallopeptidase" evidence="14">
    <location>
        <begin position="145"/>
        <end position="306"/>
    </location>
</feature>
<dbReference type="Pfam" id="PF00413">
    <property type="entry name" value="Peptidase_M10"/>
    <property type="match status" value="1"/>
</dbReference>
<feature type="chain" id="PRO_5042211337" description="Peptidase metallopeptidase domain-containing protein" evidence="13">
    <location>
        <begin position="32"/>
        <end position="523"/>
    </location>
</feature>
<dbReference type="PRINTS" id="PR00138">
    <property type="entry name" value="MATRIXIN"/>
</dbReference>
<name>A0AAE0VJN1_9BIVA</name>
<evidence type="ECO:0000256" key="5">
    <source>
        <dbReference type="ARBA" id="ARBA00022801"/>
    </source>
</evidence>
<dbReference type="InterPro" id="IPR021190">
    <property type="entry name" value="Pept_M10A"/>
</dbReference>
<evidence type="ECO:0000256" key="3">
    <source>
        <dbReference type="ARBA" id="ARBA00022723"/>
    </source>
</evidence>
<dbReference type="SUPFAM" id="SSF50923">
    <property type="entry name" value="Hemopexin-like domain"/>
    <property type="match status" value="1"/>
</dbReference>
<feature type="binding site" evidence="9">
    <location>
        <position position="381"/>
    </location>
    <ligand>
        <name>Ca(2+)</name>
        <dbReference type="ChEBI" id="CHEBI:29108"/>
        <label>4</label>
    </ligand>
</feature>
<keyword evidence="7" id="KW-0482">Metalloprotease</keyword>
<evidence type="ECO:0000256" key="10">
    <source>
        <dbReference type="PIRSR" id="PIRSR621190-4"/>
    </source>
</evidence>
<dbReference type="SMART" id="SM00120">
    <property type="entry name" value="HX"/>
    <property type="match status" value="3"/>
</dbReference>
<dbReference type="GO" id="GO:0031012">
    <property type="term" value="C:extracellular matrix"/>
    <property type="evidence" value="ECO:0007669"/>
    <property type="project" value="InterPro"/>
</dbReference>
<keyword evidence="16" id="KW-1185">Reference proteome</keyword>
<dbReference type="PIRSF" id="PIRSF001191">
    <property type="entry name" value="Peptidase_M10A_matrix"/>
    <property type="match status" value="1"/>
</dbReference>
<dbReference type="Proteomes" id="UP001195483">
    <property type="component" value="Unassembled WGS sequence"/>
</dbReference>
<dbReference type="GO" id="GO:0030198">
    <property type="term" value="P:extracellular matrix organization"/>
    <property type="evidence" value="ECO:0007669"/>
    <property type="project" value="TreeGrafter"/>
</dbReference>
<feature type="binding site" evidence="9">
    <location>
        <position position="224"/>
    </location>
    <ligand>
        <name>Zn(2+)</name>
        <dbReference type="ChEBI" id="CHEBI:29105"/>
        <label>1</label>
    </ligand>
</feature>
<feature type="binding site" evidence="9">
    <location>
        <position position="238"/>
    </location>
    <ligand>
        <name>Zn(2+)</name>
        <dbReference type="ChEBI" id="CHEBI:29105"/>
        <label>1</label>
    </ligand>
</feature>
<dbReference type="PROSITE" id="PS51642">
    <property type="entry name" value="HEMOPEXIN_2"/>
    <property type="match status" value="2"/>
</dbReference>
<evidence type="ECO:0000259" key="14">
    <source>
        <dbReference type="SMART" id="SM00235"/>
    </source>
</evidence>
<feature type="binding site" description="in inhibited form" evidence="9">
    <location>
        <position position="123"/>
    </location>
    <ligand>
        <name>Zn(2+)</name>
        <dbReference type="ChEBI" id="CHEBI:29105"/>
        <label>2</label>
        <note>catalytic</note>
    </ligand>
</feature>
<evidence type="ECO:0000256" key="7">
    <source>
        <dbReference type="ARBA" id="ARBA00023049"/>
    </source>
</evidence>
<accession>A0AAE0VJN1</accession>
<feature type="binding site" evidence="9">
    <location>
        <position position="209"/>
    </location>
    <ligand>
        <name>Zn(2+)</name>
        <dbReference type="ChEBI" id="CHEBI:29105"/>
        <label>1</label>
    </ligand>
</feature>
<feature type="short sequence motif" description="Cysteine switch" evidence="11">
    <location>
        <begin position="121"/>
        <end position="128"/>
    </location>
</feature>
<evidence type="ECO:0000256" key="1">
    <source>
        <dbReference type="ARBA" id="ARBA00010370"/>
    </source>
</evidence>
<comment type="caution">
    <text evidence="15">The sequence shown here is derived from an EMBL/GenBank/DDBJ whole genome shotgun (WGS) entry which is preliminary data.</text>
</comment>
<dbReference type="InterPro" id="IPR002477">
    <property type="entry name" value="Peptidoglycan-bd-like"/>
</dbReference>
<keyword evidence="9" id="KW-0106">Calcium</keyword>
<dbReference type="InterPro" id="IPR033739">
    <property type="entry name" value="M10A_MMP"/>
</dbReference>
<evidence type="ECO:0000256" key="6">
    <source>
        <dbReference type="ARBA" id="ARBA00022833"/>
    </source>
</evidence>
<keyword evidence="2" id="KW-0645">Protease</keyword>
<dbReference type="Pfam" id="PF01471">
    <property type="entry name" value="PG_binding_1"/>
    <property type="match status" value="1"/>
</dbReference>
<feature type="repeat" description="Hemopexin" evidence="12">
    <location>
        <begin position="377"/>
        <end position="423"/>
    </location>
</feature>
<keyword evidence="4 13" id="KW-0732">Signal</keyword>
<evidence type="ECO:0000256" key="8">
    <source>
        <dbReference type="PIRSR" id="PIRSR001191-2"/>
    </source>
</evidence>
<feature type="binding site" evidence="9">
    <location>
        <position position="236"/>
    </location>
    <ligand>
        <name>Ca(2+)</name>
        <dbReference type="ChEBI" id="CHEBI:29108"/>
        <label>2</label>
    </ligand>
</feature>
<evidence type="ECO:0000256" key="9">
    <source>
        <dbReference type="PIRSR" id="PIRSR621190-2"/>
    </source>
</evidence>
<protein>
    <recommendedName>
        <fullName evidence="14">Peptidase metallopeptidase domain-containing protein</fullName>
    </recommendedName>
</protein>
<keyword evidence="5" id="KW-0378">Hydrolase</keyword>
<dbReference type="SUPFAM" id="SSF47090">
    <property type="entry name" value="PGBD-like"/>
    <property type="match status" value="1"/>
</dbReference>
<dbReference type="AlphaFoldDB" id="A0AAE0VJN1"/>
<feature type="binding site" evidence="8">
    <location>
        <position position="273"/>
    </location>
    <ligand>
        <name>Zn(2+)</name>
        <dbReference type="ChEBI" id="CHEBI:29105"/>
        <label>2</label>
        <note>catalytic</note>
    </ligand>
</feature>
<dbReference type="Pfam" id="PF00045">
    <property type="entry name" value="Hemopexin"/>
    <property type="match status" value="2"/>
</dbReference>
<keyword evidence="6 8" id="KW-0862">Zinc</keyword>
<dbReference type="GO" id="GO:0006508">
    <property type="term" value="P:proteolysis"/>
    <property type="evidence" value="ECO:0007669"/>
    <property type="project" value="UniProtKB-KW"/>
</dbReference>
<evidence type="ECO:0000256" key="13">
    <source>
        <dbReference type="SAM" id="SignalP"/>
    </source>
</evidence>
<reference evidence="15" key="2">
    <citation type="journal article" date="2021" name="Genome Biol. Evol.">
        <title>Developing a high-quality reference genome for a parasitic bivalve with doubly uniparental inheritance (Bivalvia: Unionida).</title>
        <authorList>
            <person name="Smith C.H."/>
        </authorList>
    </citation>
    <scope>NUCLEOTIDE SEQUENCE</scope>
    <source>
        <strain evidence="15">CHS0354</strain>
        <tissue evidence="15">Mantle</tissue>
    </source>
</reference>
<dbReference type="Gene3D" id="2.110.10.10">
    <property type="entry name" value="Hemopexin-like domain"/>
    <property type="match status" value="1"/>
</dbReference>
<feature type="binding site" evidence="9">
    <location>
        <position position="207"/>
    </location>
    <ligand>
        <name>Zn(2+)</name>
        <dbReference type="ChEBI" id="CHEBI:29105"/>
        <label>1</label>
    </ligand>
</feature>
<dbReference type="SUPFAM" id="SSF55486">
    <property type="entry name" value="Metalloproteases ('zincins'), catalytic domain"/>
    <property type="match status" value="1"/>
</dbReference>
<reference evidence="15" key="3">
    <citation type="submission" date="2023-05" db="EMBL/GenBank/DDBJ databases">
        <authorList>
            <person name="Smith C.H."/>
        </authorList>
    </citation>
    <scope>NUCLEOTIDE SEQUENCE</scope>
    <source>
        <strain evidence="15">CHS0354</strain>
        <tissue evidence="15">Mantle</tissue>
    </source>
</reference>
<feature type="binding site" evidence="8">
    <location>
        <position position="263"/>
    </location>
    <ligand>
        <name>Zn(2+)</name>
        <dbReference type="ChEBI" id="CHEBI:29105"/>
        <label>2</label>
        <note>catalytic</note>
    </ligand>
</feature>
<dbReference type="EMBL" id="JAEAOA010000367">
    <property type="protein sequence ID" value="KAK3580096.1"/>
    <property type="molecule type" value="Genomic_DNA"/>
</dbReference>
<dbReference type="GO" id="GO:0030574">
    <property type="term" value="P:collagen catabolic process"/>
    <property type="evidence" value="ECO:0007669"/>
    <property type="project" value="TreeGrafter"/>
</dbReference>
<dbReference type="InterPro" id="IPR001818">
    <property type="entry name" value="Pept_M10_metallopeptidase"/>
</dbReference>
<dbReference type="InterPro" id="IPR024079">
    <property type="entry name" value="MetalloPept_cat_dom_sf"/>
</dbReference>
<feature type="repeat" description="Hemopexin" evidence="12">
    <location>
        <begin position="474"/>
        <end position="521"/>
    </location>
</feature>
<sequence length="523" mass="60304">MPGLGLMHILICISLLCFLLLLALRWNFTAAISEHSVKNVINRTIREIVKQKKSRRSQKWGIDIDAFLERYGYLHANADDARESRHTGAERKEALRMYQEFHGLKQTGKMNKKVLKKMLEPRCSYPDVNLVHHTSRIWGFHLYHYFMRWQRSILTWKVSSYTRRLSPVGQWKTFRDAFEVWTNVSGIRITYTSKASDIEIQFVRGNHGDGVTNSFQEKGQEAAHSYGPGPYLISGDIHLNDDAVWTFDESPVEGINLFAVAVHQVGHSLGLHHSPEVESVMAPSFGHPRLQLLSSDIDQVQKLYGPNPNLKEAPVDVFIPSTTTPAPKVCKVSMDDMDLGPDGRGYIFKHSYLRRIEPDGMVSRKREVIATVYEEGPEEIDAVAYNHEKERTYIFQNNTVWRYNKFKLDRGYPKKIVGRVFPEKPRSAAFVKDQYDITRLFIFGATQFYVWNPVLDMVATGYPRNTTEYWEGLPKAPKAATRWKDGYLYFIHAENYYRADPGTYKILPGYPKPMPPPWMKGVC</sequence>
<feature type="binding site" evidence="9">
    <location>
        <position position="335"/>
    </location>
    <ligand>
        <name>Ca(2+)</name>
        <dbReference type="ChEBI" id="CHEBI:29108"/>
        <label>4</label>
    </ligand>
</feature>
<dbReference type="InterPro" id="IPR018487">
    <property type="entry name" value="Hemopexin-like_repeat"/>
</dbReference>
<comment type="cofactor">
    <cofactor evidence="9">
        <name>Zn(2+)</name>
        <dbReference type="ChEBI" id="CHEBI:29105"/>
    </cofactor>
    <text evidence="9">Binds 2 Zn(2+) ions per subunit.</text>
</comment>
<proteinExistence type="inferred from homology"/>
<dbReference type="InterPro" id="IPR036365">
    <property type="entry name" value="PGBD-like_sf"/>
</dbReference>
<comment type="similarity">
    <text evidence="1">Belongs to the peptidase M10A family.</text>
</comment>
<feature type="signal peptide" evidence="13">
    <location>
        <begin position="1"/>
        <end position="31"/>
    </location>
</feature>
<evidence type="ECO:0000256" key="11">
    <source>
        <dbReference type="PIRSR" id="PIRSR621190-5"/>
    </source>
</evidence>
<feature type="binding site" evidence="9">
    <location>
        <position position="281"/>
    </location>
    <ligand>
        <name>Zn(2+)</name>
        <dbReference type="ChEBI" id="CHEBI:29105"/>
        <label>2</label>
        <note>catalytic</note>
    </ligand>
</feature>
<evidence type="ECO:0000313" key="15">
    <source>
        <dbReference type="EMBL" id="KAK3580096.1"/>
    </source>
</evidence>
<feature type="binding site" evidence="8">
    <location>
        <position position="267"/>
    </location>
    <ligand>
        <name>Zn(2+)</name>
        <dbReference type="ChEBI" id="CHEBI:29105"/>
        <label>2</label>
        <note>catalytic</note>
    </ligand>
</feature>
<gene>
    <name evidence="15" type="ORF">CHS0354_005154</name>
</gene>
<keyword evidence="3 8" id="KW-0479">Metal-binding</keyword>
<evidence type="ECO:0000256" key="2">
    <source>
        <dbReference type="ARBA" id="ARBA00022670"/>
    </source>
</evidence>
<feature type="binding site" evidence="9">
    <location>
        <position position="197"/>
    </location>
    <ligand>
        <name>Ca(2+)</name>
        <dbReference type="ChEBI" id="CHEBI:29108"/>
        <label>2</label>
    </ligand>
</feature>
<feature type="modified residue" description="Phosphotyrosine; by PKDCC" evidence="10">
    <location>
        <position position="412"/>
    </location>
</feature>
<evidence type="ECO:0000313" key="16">
    <source>
        <dbReference type="Proteomes" id="UP001195483"/>
    </source>
</evidence>